<name>A0A8S3PVF9_MYTED</name>
<evidence type="ECO:0000313" key="4">
    <source>
        <dbReference type="Proteomes" id="UP000683360"/>
    </source>
</evidence>
<dbReference type="AlphaFoldDB" id="A0A8S3PVF9"/>
<accession>A0A8S3PVF9</accession>
<protein>
    <submittedName>
        <fullName evidence="3">SEPT2</fullName>
    </submittedName>
</protein>
<proteinExistence type="predicted"/>
<feature type="coiled-coil region" evidence="1">
    <location>
        <begin position="55"/>
        <end position="82"/>
    </location>
</feature>
<dbReference type="OrthoDB" id="416553at2759"/>
<feature type="transmembrane region" description="Helical" evidence="2">
    <location>
        <begin position="20"/>
        <end position="42"/>
    </location>
</feature>
<organism evidence="3 4">
    <name type="scientific">Mytilus edulis</name>
    <name type="common">Blue mussel</name>
    <dbReference type="NCBI Taxonomy" id="6550"/>
    <lineage>
        <taxon>Eukaryota</taxon>
        <taxon>Metazoa</taxon>
        <taxon>Spiralia</taxon>
        <taxon>Lophotrochozoa</taxon>
        <taxon>Mollusca</taxon>
        <taxon>Bivalvia</taxon>
        <taxon>Autobranchia</taxon>
        <taxon>Pteriomorphia</taxon>
        <taxon>Mytilida</taxon>
        <taxon>Mytiloidea</taxon>
        <taxon>Mytilidae</taxon>
        <taxon>Mytilinae</taxon>
        <taxon>Mytilus</taxon>
    </lineage>
</organism>
<dbReference type="EMBL" id="CAJPWZ010000180">
    <property type="protein sequence ID" value="CAG2187671.1"/>
    <property type="molecule type" value="Genomic_DNA"/>
</dbReference>
<keyword evidence="2" id="KW-0472">Membrane</keyword>
<keyword evidence="1" id="KW-0175">Coiled coil</keyword>
<keyword evidence="2" id="KW-1133">Transmembrane helix</keyword>
<evidence type="ECO:0000313" key="3">
    <source>
        <dbReference type="EMBL" id="CAG2187671.1"/>
    </source>
</evidence>
<gene>
    <name evidence="3" type="ORF">MEDL_3135</name>
</gene>
<reference evidence="3" key="1">
    <citation type="submission" date="2021-03" db="EMBL/GenBank/DDBJ databases">
        <authorList>
            <person name="Bekaert M."/>
        </authorList>
    </citation>
    <scope>NUCLEOTIDE SEQUENCE</scope>
</reference>
<comment type="caution">
    <text evidence="3">The sequence shown here is derived from an EMBL/GenBank/DDBJ whole genome shotgun (WGS) entry which is preliminary data.</text>
</comment>
<keyword evidence="4" id="KW-1185">Reference proteome</keyword>
<dbReference type="Proteomes" id="UP000683360">
    <property type="component" value="Unassembled WGS sequence"/>
</dbReference>
<evidence type="ECO:0000256" key="2">
    <source>
        <dbReference type="SAM" id="Phobius"/>
    </source>
</evidence>
<evidence type="ECO:0000256" key="1">
    <source>
        <dbReference type="SAM" id="Coils"/>
    </source>
</evidence>
<sequence length="177" mass="21319">MQDYTHVQFQKNEHSIHYLFYYFYFYFFLCVCVCIYGTNILYICKNRRPESMVGGDEKEKQLQEKDAELRRMQEMVARMQAEMEQVIWLELQANKMGESKQKMSDLVPHIRWKTSAIVFLDKVQVDCYLKRLAFITGRCLTLFIEENVSWNRDKIDRIKEEAVTNGEDVKFPQQFYS</sequence>
<keyword evidence="2" id="KW-0812">Transmembrane</keyword>